<name>A0A078K9I5_PLAYE</name>
<dbReference type="Proteomes" id="UP000072904">
    <property type="component" value="Chromosome 8"/>
</dbReference>
<reference evidence="1" key="3">
    <citation type="submission" date="2014-05" db="EMBL/GenBank/DDBJ databases">
        <authorList>
            <person name="Aslett A.Martin."/>
            <person name="De Silva Nishadi"/>
        </authorList>
    </citation>
    <scope>NUCLEOTIDE SEQUENCE</scope>
    <source>
        <strain evidence="1">YM</strain>
    </source>
</reference>
<evidence type="ECO:0000313" key="3">
    <source>
        <dbReference type="Proteomes" id="UP000072874"/>
    </source>
</evidence>
<dbReference type="SUPFAM" id="SSF50182">
    <property type="entry name" value="Sm-like ribonucleoproteins"/>
    <property type="match status" value="1"/>
</dbReference>
<evidence type="ECO:0000313" key="1">
    <source>
        <dbReference type="EMBL" id="CDU17612.1"/>
    </source>
</evidence>
<dbReference type="KEGG" id="pyo:PY17X_0825300"/>
<dbReference type="RefSeq" id="XP_022811980.1">
    <property type="nucleotide sequence ID" value="XM_022955743.1"/>
</dbReference>
<reference evidence="3 4" key="1">
    <citation type="journal article" date="2014" name="BMC Biol.">
        <title>A comprehensive evaluation of rodent malaria parasite genomes and gene expression.</title>
        <authorList>
            <person name="Otto T.D."/>
            <person name="Bohme U."/>
            <person name="Jackson A.P."/>
            <person name="Hunt M."/>
            <person name="Franke-Fayard B."/>
            <person name="Hoeijmakers W.A."/>
            <person name="Religa A.A."/>
            <person name="Robertson L."/>
            <person name="Sanders M."/>
            <person name="Ogun S.A."/>
            <person name="Cunningham D."/>
            <person name="Erhart A."/>
            <person name="Billker O."/>
            <person name="Khan S.M."/>
            <person name="Stunnenberg H.G."/>
            <person name="Langhorne J."/>
            <person name="Holder A.A."/>
            <person name="Waters A.P."/>
            <person name="Newbold C.I."/>
            <person name="Pain A."/>
            <person name="Berriman M."/>
            <person name="Janse C.J."/>
        </authorList>
    </citation>
    <scope>NUCLEOTIDE SEQUENCE [LARGE SCALE GENOMIC DNA]</scope>
    <source>
        <strain evidence="2 3">17X</strain>
        <strain evidence="1 4">YM</strain>
    </source>
</reference>
<dbReference type="GeneID" id="3789120"/>
<evidence type="ECO:0008006" key="5">
    <source>
        <dbReference type="Google" id="ProtNLM"/>
    </source>
</evidence>
<sequence>MNQSSLKWDKKNDNNIKIEKINLFSEHFSMDYVLEQLFNKFDAKKHLLCDINNKILNSQRIKNKLNKYQDNLIHNQTNIILHTKYNYNKLANINYVKYYLPYCIQPKTNNTDICSPKKDFQKYTKKQNILREVNIKKKLTQYRIIEFIKKYTGKIKSDNILHKEVSKLYNKNSRIEIYLKNGKYNKTYFDIAIGNIVFFDCLINILLEDVTYISGGKPQHIPWIFIQSGSILLLKKLD</sequence>
<reference evidence="2" key="2">
    <citation type="submission" date="2014-05" db="EMBL/GenBank/DDBJ databases">
        <authorList>
            <person name="Aslett M.A."/>
            <person name="De Silva N."/>
        </authorList>
    </citation>
    <scope>NUCLEOTIDE SEQUENCE</scope>
    <source>
        <strain evidence="2">17X</strain>
    </source>
</reference>
<dbReference type="AlphaFoldDB" id="A0A078K9I5"/>
<dbReference type="OMA" id="YLPYCIQ"/>
<protein>
    <recommendedName>
        <fullName evidence="5">LSM domain-containing protein</fullName>
    </recommendedName>
</protein>
<dbReference type="EMBL" id="LM993662">
    <property type="protein sequence ID" value="VTZ77502.1"/>
    <property type="molecule type" value="Genomic_DNA"/>
</dbReference>
<accession>A0A078K9I5</accession>
<dbReference type="VEuPathDB" id="PlasmoDB:PY17X_0825300"/>
<dbReference type="Proteomes" id="UP000072874">
    <property type="component" value="Chromosome 8"/>
</dbReference>
<dbReference type="EMBL" id="LK934636">
    <property type="protein sequence ID" value="CDU17612.1"/>
    <property type="molecule type" value="Genomic_DNA"/>
</dbReference>
<evidence type="ECO:0000313" key="4">
    <source>
        <dbReference type="Proteomes" id="UP000072904"/>
    </source>
</evidence>
<dbReference type="VEuPathDB" id="PlasmoDB:Py17XNL_000801813"/>
<organism evidence="2 3">
    <name type="scientific">Plasmodium yoelii</name>
    <dbReference type="NCBI Taxonomy" id="5861"/>
    <lineage>
        <taxon>Eukaryota</taxon>
        <taxon>Sar</taxon>
        <taxon>Alveolata</taxon>
        <taxon>Apicomplexa</taxon>
        <taxon>Aconoidasida</taxon>
        <taxon>Haemosporida</taxon>
        <taxon>Plasmodiidae</taxon>
        <taxon>Plasmodium</taxon>
        <taxon>Plasmodium (Vinckeia)</taxon>
    </lineage>
</organism>
<gene>
    <name evidence="2" type="ORF">PY17X_0825300</name>
    <name evidence="1" type="ORF">PYYM_0825000</name>
</gene>
<proteinExistence type="predicted"/>
<evidence type="ECO:0000313" key="2">
    <source>
        <dbReference type="EMBL" id="VTZ77502.1"/>
    </source>
</evidence>
<dbReference type="OrthoDB" id="368870at2759"/>
<dbReference type="VEuPathDB" id="PlasmoDB:PYYM_0825000"/>
<dbReference type="InterPro" id="IPR010920">
    <property type="entry name" value="LSM_dom_sf"/>
</dbReference>
<reference evidence="2" key="4">
    <citation type="submission" date="2019-05" db="EMBL/GenBank/DDBJ databases">
        <authorList>
            <consortium name="Pathogen Informatics"/>
        </authorList>
    </citation>
    <scope>NUCLEOTIDE SEQUENCE</scope>
    <source>
        <strain evidence="2">17X</strain>
    </source>
</reference>
<dbReference type="VEuPathDB" id="PlasmoDB:PY03605"/>